<keyword evidence="5" id="KW-0677">Repeat</keyword>
<dbReference type="Pfam" id="PF08064">
    <property type="entry name" value="UME"/>
    <property type="match status" value="1"/>
</dbReference>
<evidence type="ECO:0000256" key="4">
    <source>
        <dbReference type="ARBA" id="ARBA00022490"/>
    </source>
</evidence>
<dbReference type="GO" id="GO:0034399">
    <property type="term" value="C:nuclear periphery"/>
    <property type="evidence" value="ECO:0007669"/>
    <property type="project" value="EnsemblFungi"/>
</dbReference>
<keyword evidence="3" id="KW-0813">Transport</keyword>
<keyword evidence="7" id="KW-0539">Nucleus</keyword>
<dbReference type="Pfam" id="PF02985">
    <property type="entry name" value="HEAT"/>
    <property type="match status" value="1"/>
</dbReference>
<dbReference type="PROSITE" id="PS50077">
    <property type="entry name" value="HEAT_REPEAT"/>
    <property type="match status" value="1"/>
</dbReference>
<evidence type="ECO:0000259" key="10">
    <source>
        <dbReference type="PROSITE" id="PS50166"/>
    </source>
</evidence>
<dbReference type="InterPro" id="IPR016024">
    <property type="entry name" value="ARM-type_fold"/>
</dbReference>
<dbReference type="InterPro" id="IPR000357">
    <property type="entry name" value="HEAT"/>
</dbReference>
<organism evidence="11 12">
    <name type="scientific">Nadsonia fulvescens var. elongata DSM 6958</name>
    <dbReference type="NCBI Taxonomy" id="857566"/>
    <lineage>
        <taxon>Eukaryota</taxon>
        <taxon>Fungi</taxon>
        <taxon>Dikarya</taxon>
        <taxon>Ascomycota</taxon>
        <taxon>Saccharomycotina</taxon>
        <taxon>Dipodascomycetes</taxon>
        <taxon>Dipodascales</taxon>
        <taxon>Dipodascales incertae sedis</taxon>
        <taxon>Nadsonia</taxon>
    </lineage>
</organism>
<dbReference type="GO" id="GO:0031267">
    <property type="term" value="F:small GTPase binding"/>
    <property type="evidence" value="ECO:0007669"/>
    <property type="project" value="InterPro"/>
</dbReference>
<dbReference type="Proteomes" id="UP000095009">
    <property type="component" value="Unassembled WGS sequence"/>
</dbReference>
<keyword evidence="4" id="KW-0963">Cytoplasm</keyword>
<gene>
    <name evidence="11" type="ORF">NADFUDRAFT_69586</name>
</gene>
<protein>
    <submittedName>
        <fullName evidence="11">ARM repeat-containing protein</fullName>
    </submittedName>
</protein>
<feature type="region of interest" description="Disordered" evidence="9">
    <location>
        <begin position="811"/>
        <end position="831"/>
    </location>
</feature>
<proteinExistence type="predicted"/>
<dbReference type="PANTHER" id="PTHR10527">
    <property type="entry name" value="IMPORTIN BETA"/>
    <property type="match status" value="1"/>
</dbReference>
<evidence type="ECO:0000256" key="1">
    <source>
        <dbReference type="ARBA" id="ARBA00004123"/>
    </source>
</evidence>
<reference evidence="11 12" key="1">
    <citation type="journal article" date="2016" name="Proc. Natl. Acad. Sci. U.S.A.">
        <title>Comparative genomics of biotechnologically important yeasts.</title>
        <authorList>
            <person name="Riley R."/>
            <person name="Haridas S."/>
            <person name="Wolfe K.H."/>
            <person name="Lopes M.R."/>
            <person name="Hittinger C.T."/>
            <person name="Goeker M."/>
            <person name="Salamov A.A."/>
            <person name="Wisecaver J.H."/>
            <person name="Long T.M."/>
            <person name="Calvey C.H."/>
            <person name="Aerts A.L."/>
            <person name="Barry K.W."/>
            <person name="Choi C."/>
            <person name="Clum A."/>
            <person name="Coughlan A.Y."/>
            <person name="Deshpande S."/>
            <person name="Douglass A.P."/>
            <person name="Hanson S.J."/>
            <person name="Klenk H.-P."/>
            <person name="LaButti K.M."/>
            <person name="Lapidus A."/>
            <person name="Lindquist E.A."/>
            <person name="Lipzen A.M."/>
            <person name="Meier-Kolthoff J.P."/>
            <person name="Ohm R.A."/>
            <person name="Otillar R.P."/>
            <person name="Pangilinan J.L."/>
            <person name="Peng Y."/>
            <person name="Rokas A."/>
            <person name="Rosa C.A."/>
            <person name="Scheuner C."/>
            <person name="Sibirny A.A."/>
            <person name="Slot J.C."/>
            <person name="Stielow J.B."/>
            <person name="Sun H."/>
            <person name="Kurtzman C.P."/>
            <person name="Blackwell M."/>
            <person name="Grigoriev I.V."/>
            <person name="Jeffries T.W."/>
        </authorList>
    </citation>
    <scope>NUCLEOTIDE SEQUENCE [LARGE SCALE GENOMIC DNA]</scope>
    <source>
        <strain evidence="11 12">DSM 6958</strain>
    </source>
</reference>
<dbReference type="GO" id="GO:0005737">
    <property type="term" value="C:cytoplasm"/>
    <property type="evidence" value="ECO:0007669"/>
    <property type="project" value="UniProtKB-SubCell"/>
</dbReference>
<evidence type="ECO:0000256" key="8">
    <source>
        <dbReference type="PROSITE-ProRule" id="PRU00103"/>
    </source>
</evidence>
<dbReference type="InterPro" id="IPR021133">
    <property type="entry name" value="HEAT_type_2"/>
</dbReference>
<feature type="repeat" description="HEAT" evidence="8">
    <location>
        <begin position="405"/>
        <end position="443"/>
    </location>
</feature>
<evidence type="ECO:0000256" key="3">
    <source>
        <dbReference type="ARBA" id="ARBA00022448"/>
    </source>
</evidence>
<evidence type="ECO:0000313" key="11">
    <source>
        <dbReference type="EMBL" id="ODQ66396.1"/>
    </source>
</evidence>
<dbReference type="InterPro" id="IPR040122">
    <property type="entry name" value="Importin_beta"/>
</dbReference>
<dbReference type="SMART" id="SM00913">
    <property type="entry name" value="IBN_N"/>
    <property type="match status" value="1"/>
</dbReference>
<dbReference type="PROSITE" id="PS50166">
    <property type="entry name" value="IMPORTIN_B_NT"/>
    <property type="match status" value="1"/>
</dbReference>
<evidence type="ECO:0000256" key="2">
    <source>
        <dbReference type="ARBA" id="ARBA00004496"/>
    </source>
</evidence>
<dbReference type="Gene3D" id="1.25.10.10">
    <property type="entry name" value="Leucine-rich Repeat Variant"/>
    <property type="match status" value="1"/>
</dbReference>
<feature type="domain" description="Importin N-terminal" evidence="10">
    <location>
        <begin position="27"/>
        <end position="96"/>
    </location>
</feature>
<keyword evidence="6" id="KW-0653">Protein transport</keyword>
<feature type="compositionally biased region" description="Acidic residues" evidence="9">
    <location>
        <begin position="813"/>
        <end position="826"/>
    </location>
</feature>
<dbReference type="InterPro" id="IPR001494">
    <property type="entry name" value="Importin-beta_N"/>
</dbReference>
<dbReference type="GO" id="GO:0004674">
    <property type="term" value="F:protein serine/threonine kinase activity"/>
    <property type="evidence" value="ECO:0007669"/>
    <property type="project" value="InterPro"/>
</dbReference>
<dbReference type="Pfam" id="PF25780">
    <property type="entry name" value="TPR_IPO5"/>
    <property type="match status" value="1"/>
</dbReference>
<dbReference type="EMBL" id="KV454408">
    <property type="protein sequence ID" value="ODQ66396.1"/>
    <property type="molecule type" value="Genomic_DNA"/>
</dbReference>
<evidence type="ECO:0000256" key="7">
    <source>
        <dbReference type="ARBA" id="ARBA00023242"/>
    </source>
</evidence>
<name>A0A1E3PLS6_9ASCO</name>
<evidence type="ECO:0000256" key="5">
    <source>
        <dbReference type="ARBA" id="ARBA00022737"/>
    </source>
</evidence>
<dbReference type="SUPFAM" id="SSF48371">
    <property type="entry name" value="ARM repeat"/>
    <property type="match status" value="2"/>
</dbReference>
<keyword evidence="12" id="KW-1185">Reference proteome</keyword>
<dbReference type="Pfam" id="PF03810">
    <property type="entry name" value="IBN_N"/>
    <property type="match status" value="1"/>
</dbReference>
<dbReference type="GO" id="GO:0006606">
    <property type="term" value="P:protein import into nucleus"/>
    <property type="evidence" value="ECO:0007669"/>
    <property type="project" value="InterPro"/>
</dbReference>
<dbReference type="AlphaFoldDB" id="A0A1E3PLS6"/>
<comment type="subcellular location">
    <subcellularLocation>
        <location evidence="2">Cytoplasm</location>
    </subcellularLocation>
    <subcellularLocation>
        <location evidence="1">Nucleus</location>
    </subcellularLocation>
</comment>
<dbReference type="InterPro" id="IPR011989">
    <property type="entry name" value="ARM-like"/>
</dbReference>
<dbReference type="InterPro" id="IPR057672">
    <property type="entry name" value="TPR_IPO4/5"/>
</dbReference>
<sequence>MDQAFVTELQNTLAQIASPDSAAIKAASESLQKNFYTRPECIAALIHTLQSHPEAQLRQLAGIEVRKLIPKYWEGDSISAGVKAQIKSSLLTSTLAEQSPLPRHTSSRVISAIAKIDLELNAWSELLPFLHETASSTTDEASAPNREVAVYIIYTLLDSEITALYNANTELLQLFSKTLIDRHSRQLRTTTLLALGKVAENIDVVGDKDEVHGGNSVELFKALIPHMVEVLKDIIAADDEQAAAQAFEVFITLLLVDNALVSKHLGDLINFMLLNIAAVDSISEDYRLPALQFLITAVRTKKSKIQNLKLGPTLTTHAMKIVTEKPDNEDEDEDENDDTVPKLALRMIDYLSASLPPSQVLAPLLSAMPELSASSDPYFRRASLLSLAVAVEGSPDFVAQQLEVVLPIVVNGLRDSSIVVRSAALQTLAQLAAELHDIIGDEHEVLLPLIFEIMDTAPTFKVGKYACVALDAILETLDRKVIAEKYLNTLVPRLLHLLNNTSSPVLRGSIVAAIGSAAFAAGKDFMPYFQETIRVLEPYVSNINSENETDADYDLRGMSLDTLSAVANAVGKEAFAPYVNALTEAAYACLKTTQSRSRECGFVFIGVLAKLYGQEFSPFLDHIIPELLACLNQDEYAGLENNEEDEDEDEDPMTRFRVNSAMAMEKEIAADTLGELIVATKGDFMKYLDQSIEILVEMTEHFYDGIRKSALNSLWRTFASWYVASNPAQWQAGLPVKVQIEQTVSGLGDMVRKVSLDLLESEDERSVVNVICDNLTESLKLAGPVVLGDKEDLERICEQLLLIVKKAHPCQVSEEDDDDEEEAPEDFDQRESAEYDEVLVDSAFDSLSIIALTLESQFEPILQVLSPVLFKYFGSSSANERATAIGAMAEIVNGMKSSITPFTSQIMKAMLHSLGDSSADVRSNAAYGIGLLCYYSASDAEIIAEYMTILQNIQKLLKKVDKKSKRVQSSDQENNTARCLANACGCVARMSIKHPSQIPLGDVLPVLVERLPLTDGLEENTPIFELFVGLFKSNQPTIIELRAPIVEIFEKVFKSEAENKEVKQFETEEMIRPKVPSEPQKI</sequence>
<dbReference type="OrthoDB" id="7862313at2759"/>
<dbReference type="STRING" id="857566.A0A1E3PLS6"/>
<evidence type="ECO:0000256" key="9">
    <source>
        <dbReference type="SAM" id="MobiDB-lite"/>
    </source>
</evidence>
<dbReference type="InterPro" id="IPR012993">
    <property type="entry name" value="UME"/>
</dbReference>
<accession>A0A1E3PLS6</accession>
<evidence type="ECO:0000256" key="6">
    <source>
        <dbReference type="ARBA" id="ARBA00022927"/>
    </source>
</evidence>
<evidence type="ECO:0000313" key="12">
    <source>
        <dbReference type="Proteomes" id="UP000095009"/>
    </source>
</evidence>